<proteinExistence type="predicted"/>
<dbReference type="RefSeq" id="WP_344552822.1">
    <property type="nucleotide sequence ID" value="NZ_BAAANS010000019.1"/>
</dbReference>
<evidence type="ECO:0000313" key="1">
    <source>
        <dbReference type="EMBL" id="GAA2099940.1"/>
    </source>
</evidence>
<dbReference type="Proteomes" id="UP001500897">
    <property type="component" value="Unassembled WGS sequence"/>
</dbReference>
<accession>A0ABN2WYV9</accession>
<organism evidence="1 2">
    <name type="scientific">Kitasatospora saccharophila</name>
    <dbReference type="NCBI Taxonomy" id="407973"/>
    <lineage>
        <taxon>Bacteria</taxon>
        <taxon>Bacillati</taxon>
        <taxon>Actinomycetota</taxon>
        <taxon>Actinomycetes</taxon>
        <taxon>Kitasatosporales</taxon>
        <taxon>Streptomycetaceae</taxon>
        <taxon>Kitasatospora</taxon>
    </lineage>
</organism>
<reference evidence="1 2" key="1">
    <citation type="journal article" date="2019" name="Int. J. Syst. Evol. Microbiol.">
        <title>The Global Catalogue of Microorganisms (GCM) 10K type strain sequencing project: providing services to taxonomists for standard genome sequencing and annotation.</title>
        <authorList>
            <consortium name="The Broad Institute Genomics Platform"/>
            <consortium name="The Broad Institute Genome Sequencing Center for Infectious Disease"/>
            <person name="Wu L."/>
            <person name="Ma J."/>
        </authorList>
    </citation>
    <scope>NUCLEOTIDE SEQUENCE [LARGE SCALE GENOMIC DNA]</scope>
    <source>
        <strain evidence="1 2">JCM 14559</strain>
    </source>
</reference>
<protein>
    <submittedName>
        <fullName evidence="1">Uncharacterized protein</fullName>
    </submittedName>
</protein>
<gene>
    <name evidence="1" type="ORF">GCM10009759_32350</name>
</gene>
<comment type="caution">
    <text evidence="1">The sequence shown here is derived from an EMBL/GenBank/DDBJ whole genome shotgun (WGS) entry which is preliminary data.</text>
</comment>
<keyword evidence="2" id="KW-1185">Reference proteome</keyword>
<sequence length="755" mass="79906">MDKNADQQHPTVTVDPGYAHGQLARAFATALSHPDAATRSRAEGRLDRWRAVLAGMKDGSLRIGTRAPVAGLPVWVTPEVLHGGFASGRASAEGPLQPYESEACRVAGIPADRAALFAHSLTEAGLAGLWELLESGRYRVTVPEEAALLTVAWLVRAGEQEAALELVAVLAPFADRLRFTPPTDDGGPAPGADAVHRQSVTDTVAALERRGPNQMVETQREALTVWLPFSDELLAHWLETAGPDGRVLRHDPGPEWHRRGAELLARYRLLAAANPLCGKHRNPRKNLGILRSALELTVAGQELPPRLAGLLRCAAESMVRRRGLPGSERHTALRRGQAEQAALPSHHALARLLLTRLAGLPRHDGLADPASVLAPAGPAEARQYGVPVGTAFPAELRRPVLAATSAPVETLVDLGLVPSAEVLAELAPQLASAAEADAYRDGALGALAAANHRAFAGRRSLLLLGYARQVRSEELPWVRAAEAHRDAGGGELALLRRLGGLAVNAFPGTILPNPLVRELAALGRRAGLDAPFVEELAADIFMGGFTPKYLAAAGVAADLLGGTLYERYYGIDYAAVRALPLDESAGGRRSAASAGFSALCRERTGRTGSSRSVADNGTVIEQAQILTTHNLATLVGPVGVTSVDGWDVLALGAFTTAARLVARAERLPRPLATVKNAAFAWRQMVFHLSLCTPQDRRAVLDVLVADHPARLAPAVAGLALVAAGGEFEDDGTAGKGSARRLLGWTVGPHWLLRRP</sequence>
<evidence type="ECO:0000313" key="2">
    <source>
        <dbReference type="Proteomes" id="UP001500897"/>
    </source>
</evidence>
<name>A0ABN2WYV9_9ACTN</name>
<dbReference type="EMBL" id="BAAANS010000019">
    <property type="protein sequence ID" value="GAA2099940.1"/>
    <property type="molecule type" value="Genomic_DNA"/>
</dbReference>